<keyword evidence="1" id="KW-0812">Transmembrane</keyword>
<dbReference type="InterPro" id="IPR009732">
    <property type="entry name" value="DUF1304"/>
</dbReference>
<name>A0A6L5GPG8_9FIRM</name>
<keyword evidence="1" id="KW-0472">Membrane</keyword>
<organism evidence="2 3">
    <name type="scientific">Candidatus Pseudoramibacter fermentans</name>
    <dbReference type="NCBI Taxonomy" id="2594427"/>
    <lineage>
        <taxon>Bacteria</taxon>
        <taxon>Bacillati</taxon>
        <taxon>Bacillota</taxon>
        <taxon>Clostridia</taxon>
        <taxon>Eubacteriales</taxon>
        <taxon>Eubacteriaceae</taxon>
        <taxon>Pseudoramibacter</taxon>
    </lineage>
</organism>
<dbReference type="AlphaFoldDB" id="A0A6L5GPG8"/>
<gene>
    <name evidence="2" type="ORF">FRC53_01435</name>
</gene>
<accession>A0A6L5GPG8</accession>
<reference evidence="2" key="1">
    <citation type="journal article" date="2020" name="Appl. Environ. Microbiol.">
        <title>Medium-Chain Fatty Acid Synthesis by 'Candidatus Weimeria bifida' gen. nov., sp. nov., and 'Candidatus Pseudoramibacter fermentans' sp. nov.</title>
        <authorList>
            <person name="Scarborough M.J."/>
            <person name="Myers K.S."/>
            <person name="Donohue T.J."/>
            <person name="Noguera D.R."/>
        </authorList>
    </citation>
    <scope>NUCLEOTIDE SEQUENCE</scope>
    <source>
        <strain evidence="2">EUB1.1</strain>
    </source>
</reference>
<evidence type="ECO:0000313" key="3">
    <source>
        <dbReference type="Proteomes" id="UP000473648"/>
    </source>
</evidence>
<dbReference type="Proteomes" id="UP000473648">
    <property type="component" value="Unassembled WGS sequence"/>
</dbReference>
<keyword evidence="3" id="KW-1185">Reference proteome</keyword>
<dbReference type="EMBL" id="VOGB01000003">
    <property type="protein sequence ID" value="MQM72097.1"/>
    <property type="molecule type" value="Genomic_DNA"/>
</dbReference>
<dbReference type="PANTHER" id="PTHR38446">
    <property type="entry name" value="BLL0914 PROTEIN"/>
    <property type="match status" value="1"/>
</dbReference>
<feature type="transmembrane region" description="Helical" evidence="1">
    <location>
        <begin position="7"/>
        <end position="26"/>
    </location>
</feature>
<sequence>MILPIKILSVLVALEFFYILYLETFATTSDTTARVFGMDKAELSRPSVQTLFKNQGIYNGLIGVLVLLAALVFASKIAVMLLMGTIVLVALYGSLTSSPSILFKQGGLAIVTLVLCAIF</sequence>
<keyword evidence="1" id="KW-1133">Transmembrane helix</keyword>
<dbReference type="Pfam" id="PF06993">
    <property type="entry name" value="DUF1304"/>
    <property type="match status" value="1"/>
</dbReference>
<feature type="transmembrane region" description="Helical" evidence="1">
    <location>
        <begin position="78"/>
        <end position="95"/>
    </location>
</feature>
<evidence type="ECO:0000313" key="2">
    <source>
        <dbReference type="EMBL" id="MQM72097.1"/>
    </source>
</evidence>
<feature type="transmembrane region" description="Helical" evidence="1">
    <location>
        <begin position="56"/>
        <end position="73"/>
    </location>
</feature>
<dbReference type="PANTHER" id="PTHR38446:SF1">
    <property type="entry name" value="BLL0914 PROTEIN"/>
    <property type="match status" value="1"/>
</dbReference>
<proteinExistence type="predicted"/>
<evidence type="ECO:0000256" key="1">
    <source>
        <dbReference type="SAM" id="Phobius"/>
    </source>
</evidence>
<comment type="caution">
    <text evidence="2">The sequence shown here is derived from an EMBL/GenBank/DDBJ whole genome shotgun (WGS) entry which is preliminary data.</text>
</comment>
<protein>
    <submittedName>
        <fullName evidence="2">DUF1304 domain-containing protein</fullName>
    </submittedName>
</protein>